<evidence type="ECO:0000313" key="2">
    <source>
        <dbReference type="Proteomes" id="UP001224926"/>
    </source>
</evidence>
<dbReference type="InterPro" id="IPR035965">
    <property type="entry name" value="PAS-like_dom_sf"/>
</dbReference>
<accession>A0AAF0PIM9</accession>
<protein>
    <submittedName>
        <fullName evidence="1">PAS domain-containing protein</fullName>
    </submittedName>
</protein>
<organism evidence="1 2">
    <name type="scientific">Natrinema thermotolerans</name>
    <dbReference type="NCBI Taxonomy" id="121872"/>
    <lineage>
        <taxon>Archaea</taxon>
        <taxon>Methanobacteriati</taxon>
        <taxon>Methanobacteriota</taxon>
        <taxon>Stenosarchaea group</taxon>
        <taxon>Halobacteria</taxon>
        <taxon>Halobacteriales</taxon>
        <taxon>Natrialbaceae</taxon>
        <taxon>Natrinema</taxon>
    </lineage>
</organism>
<dbReference type="InterPro" id="IPR000014">
    <property type="entry name" value="PAS"/>
</dbReference>
<dbReference type="Gene3D" id="3.30.450.20">
    <property type="entry name" value="PAS domain"/>
    <property type="match status" value="1"/>
</dbReference>
<dbReference type="CDD" id="cd00130">
    <property type="entry name" value="PAS"/>
    <property type="match status" value="1"/>
</dbReference>
<sequence length="257" mass="27670">MLSPLTDAADDGIRVRPTELQLCVVGDDLREAVATACGERDDYALETVPSLSAAQEAGSDADCLVVPAAALGDDERAAEDADSREPDETVAADEPMIVVADGTGTGSDHRYERRLTAVLDRDTLERLPARAWDLVERRRLAALSRRSLASVEFVGESIAIVTPDDEIQFASRSLAVRFGYDLETLSGTDWRALFPDATVDRLESTAIPTVADGWRWTGGCTAMRRDGETFPVQLRLGGLADGSLVFVVESGDDGPER</sequence>
<proteinExistence type="predicted"/>
<dbReference type="Proteomes" id="UP001224926">
    <property type="component" value="Chromosome"/>
</dbReference>
<dbReference type="SUPFAM" id="SSF55785">
    <property type="entry name" value="PYP-like sensor domain (PAS domain)"/>
    <property type="match status" value="1"/>
</dbReference>
<evidence type="ECO:0000313" key="1">
    <source>
        <dbReference type="EMBL" id="WMT10119.1"/>
    </source>
</evidence>
<name>A0AAF0PIM9_9EURY</name>
<gene>
    <name evidence="1" type="ORF">NP511_10915</name>
</gene>
<keyword evidence="2" id="KW-1185">Reference proteome</keyword>
<dbReference type="GeneID" id="39862128"/>
<dbReference type="AlphaFoldDB" id="A0AAF0PIM9"/>
<dbReference type="EMBL" id="CP101873">
    <property type="protein sequence ID" value="WMT10119.1"/>
    <property type="molecule type" value="Genomic_DNA"/>
</dbReference>
<dbReference type="GeneID" id="84214458"/>
<dbReference type="RefSeq" id="WP_049965166.1">
    <property type="nucleotide sequence ID" value="NZ_CP101873.1"/>
</dbReference>
<reference evidence="1 2" key="1">
    <citation type="submission" date="2022-07" db="EMBL/GenBank/DDBJ databases">
        <title>Two temperate virus in Haloterrigena jeotgali A29.</title>
        <authorList>
            <person name="Deng X."/>
        </authorList>
    </citation>
    <scope>NUCLEOTIDE SEQUENCE [LARGE SCALE GENOMIC DNA]</scope>
    <source>
        <strain evidence="1 2">A29</strain>
    </source>
</reference>